<dbReference type="InterPro" id="IPR018060">
    <property type="entry name" value="HTH_AraC"/>
</dbReference>
<name>A0A1I6A9T7_9RHOB</name>
<dbReference type="Pfam" id="PF12833">
    <property type="entry name" value="HTH_18"/>
    <property type="match status" value="1"/>
</dbReference>
<evidence type="ECO:0000259" key="4">
    <source>
        <dbReference type="PROSITE" id="PS01124"/>
    </source>
</evidence>
<evidence type="ECO:0000313" key="5">
    <source>
        <dbReference type="EMBL" id="SFQ65474.1"/>
    </source>
</evidence>
<proteinExistence type="predicted"/>
<evidence type="ECO:0000313" key="6">
    <source>
        <dbReference type="Proteomes" id="UP000243106"/>
    </source>
</evidence>
<dbReference type="Pfam" id="PF12625">
    <property type="entry name" value="Arabinose_bd"/>
    <property type="match status" value="1"/>
</dbReference>
<dbReference type="SUPFAM" id="SSF46689">
    <property type="entry name" value="Homeodomain-like"/>
    <property type="match status" value="1"/>
</dbReference>
<keyword evidence="2 5" id="KW-0238">DNA-binding</keyword>
<dbReference type="PANTHER" id="PTHR47894">
    <property type="entry name" value="HTH-TYPE TRANSCRIPTIONAL REGULATOR GADX"/>
    <property type="match status" value="1"/>
</dbReference>
<dbReference type="Gene3D" id="1.10.10.60">
    <property type="entry name" value="Homeodomain-like"/>
    <property type="match status" value="1"/>
</dbReference>
<dbReference type="PRINTS" id="PR00032">
    <property type="entry name" value="HTHARAC"/>
</dbReference>
<feature type="domain" description="HTH araC/xylS-type" evidence="4">
    <location>
        <begin position="248"/>
        <end position="345"/>
    </location>
</feature>
<dbReference type="AlphaFoldDB" id="A0A1I6A9T7"/>
<organism evidence="5 6">
    <name type="scientific">Roseivivax halotolerans</name>
    <dbReference type="NCBI Taxonomy" id="93684"/>
    <lineage>
        <taxon>Bacteria</taxon>
        <taxon>Pseudomonadati</taxon>
        <taxon>Pseudomonadota</taxon>
        <taxon>Alphaproteobacteria</taxon>
        <taxon>Rhodobacterales</taxon>
        <taxon>Roseobacteraceae</taxon>
        <taxon>Roseivivax</taxon>
    </lineage>
</organism>
<protein>
    <submittedName>
        <fullName evidence="5">AraC-type DNA-binding protein</fullName>
    </submittedName>
</protein>
<dbReference type="InterPro" id="IPR020449">
    <property type="entry name" value="Tscrpt_reg_AraC-type_HTH"/>
</dbReference>
<gene>
    <name evidence="5" type="ORF">SAMN05421853_11660</name>
</gene>
<dbReference type="GO" id="GO:0000976">
    <property type="term" value="F:transcription cis-regulatory region binding"/>
    <property type="evidence" value="ECO:0007669"/>
    <property type="project" value="TreeGrafter"/>
</dbReference>
<evidence type="ECO:0000256" key="1">
    <source>
        <dbReference type="ARBA" id="ARBA00023015"/>
    </source>
</evidence>
<dbReference type="GO" id="GO:0003700">
    <property type="term" value="F:DNA-binding transcription factor activity"/>
    <property type="evidence" value="ECO:0007669"/>
    <property type="project" value="InterPro"/>
</dbReference>
<evidence type="ECO:0000256" key="2">
    <source>
        <dbReference type="ARBA" id="ARBA00023125"/>
    </source>
</evidence>
<dbReference type="EMBL" id="FOXV01000016">
    <property type="protein sequence ID" value="SFQ65474.1"/>
    <property type="molecule type" value="Genomic_DNA"/>
</dbReference>
<keyword evidence="3" id="KW-0804">Transcription</keyword>
<dbReference type="GO" id="GO:0005829">
    <property type="term" value="C:cytosol"/>
    <property type="evidence" value="ECO:0007669"/>
    <property type="project" value="TreeGrafter"/>
</dbReference>
<dbReference type="PROSITE" id="PS01124">
    <property type="entry name" value="HTH_ARAC_FAMILY_2"/>
    <property type="match status" value="1"/>
</dbReference>
<evidence type="ECO:0000256" key="3">
    <source>
        <dbReference type="ARBA" id="ARBA00023163"/>
    </source>
</evidence>
<reference evidence="6" key="1">
    <citation type="submission" date="2016-10" db="EMBL/GenBank/DDBJ databases">
        <authorList>
            <person name="Varghese N."/>
            <person name="Submissions S."/>
        </authorList>
    </citation>
    <scope>NUCLEOTIDE SEQUENCE [LARGE SCALE GENOMIC DNA]</scope>
    <source>
        <strain evidence="6">JCM 10271</strain>
    </source>
</reference>
<dbReference type="STRING" id="93684.SAMN05421853_11660"/>
<dbReference type="InterPro" id="IPR009057">
    <property type="entry name" value="Homeodomain-like_sf"/>
</dbReference>
<dbReference type="PANTHER" id="PTHR47894:SF1">
    <property type="entry name" value="HTH-TYPE TRANSCRIPTIONAL REGULATOR VQSM"/>
    <property type="match status" value="1"/>
</dbReference>
<sequence>MTKHKRFTPDDPALPMNYPGFVFRVLREGGYPPEALLSDTGLDEARLSDPHFRCGFQPLQRLFLNAMAQTGDPHLGVTLALRFQPTYIGLPSYTAMNAANFRDGLNILERFFRLNFPAFDFKVIEAQPELQVGDAAIQLRSRFPFTGIEYFAFGSAIVAINGLLKAMLAADVVATGADMAVAAPDGWSAVESRLGFPVRFEAAEHRIVFPAVLLSHPLPGADPINHARFVVLCEQFAAEMAYETTPVAEVVAFLDAAPSLNVPLSEVAAGLGYSERSLRRLLDRSGTSYRKLVDKVRESRARALLATGMRPIKTIAGAVGFDSPSNFARSFRRWTGLSPKAFRDQSLAKDTLGRK</sequence>
<dbReference type="SMART" id="SM00342">
    <property type="entry name" value="HTH_ARAC"/>
    <property type="match status" value="1"/>
</dbReference>
<dbReference type="RefSeq" id="WP_175497612.1">
    <property type="nucleotide sequence ID" value="NZ_FOXV01000016.1"/>
</dbReference>
<keyword evidence="1" id="KW-0805">Transcription regulation</keyword>
<keyword evidence="6" id="KW-1185">Reference proteome</keyword>
<accession>A0A1I6A9T7</accession>
<dbReference type="InterPro" id="IPR032687">
    <property type="entry name" value="AraC-type_N"/>
</dbReference>
<dbReference type="Proteomes" id="UP000243106">
    <property type="component" value="Unassembled WGS sequence"/>
</dbReference>